<dbReference type="Gene3D" id="1.20.1280.20">
    <property type="entry name" value="HscB, C-terminal domain"/>
    <property type="match status" value="1"/>
</dbReference>
<comment type="subunit">
    <text evidence="4">Interacts with HscA and stimulates its ATPase activity.</text>
</comment>
<gene>
    <name evidence="4 6" type="primary">hscB</name>
    <name evidence="6" type="ORF">F0M18_02865</name>
</gene>
<keyword evidence="7" id="KW-1185">Reference proteome</keyword>
<dbReference type="GO" id="GO:1990230">
    <property type="term" value="C:iron-sulfur cluster transfer complex"/>
    <property type="evidence" value="ECO:0007669"/>
    <property type="project" value="TreeGrafter"/>
</dbReference>
<dbReference type="InterPro" id="IPR036386">
    <property type="entry name" value="HscB_C_sf"/>
</dbReference>
<dbReference type="CDD" id="cd06257">
    <property type="entry name" value="DnaJ"/>
    <property type="match status" value="1"/>
</dbReference>
<dbReference type="GO" id="GO:0006457">
    <property type="term" value="P:protein folding"/>
    <property type="evidence" value="ECO:0007669"/>
    <property type="project" value="UniProtKB-UniRule"/>
</dbReference>
<dbReference type="InterPro" id="IPR036869">
    <property type="entry name" value="J_dom_sf"/>
</dbReference>
<dbReference type="HAMAP" id="MF_00682">
    <property type="entry name" value="HscB"/>
    <property type="match status" value="1"/>
</dbReference>
<dbReference type="PROSITE" id="PS50076">
    <property type="entry name" value="DNAJ_2"/>
    <property type="match status" value="1"/>
</dbReference>
<proteinExistence type="inferred from homology"/>
<dbReference type="EMBL" id="VTUX01000001">
    <property type="protein sequence ID" value="KAA1194389.1"/>
    <property type="molecule type" value="Genomic_DNA"/>
</dbReference>
<dbReference type="InterPro" id="IPR004640">
    <property type="entry name" value="HscB"/>
</dbReference>
<dbReference type="AlphaFoldDB" id="A0A5B0X8A5"/>
<dbReference type="InterPro" id="IPR009073">
    <property type="entry name" value="HscB_oligo_C"/>
</dbReference>
<dbReference type="Gene3D" id="1.10.287.110">
    <property type="entry name" value="DnaJ domain"/>
    <property type="match status" value="1"/>
</dbReference>
<dbReference type="InterPro" id="IPR001623">
    <property type="entry name" value="DnaJ_domain"/>
</dbReference>
<reference evidence="6 7" key="1">
    <citation type="submission" date="2019-09" db="EMBL/GenBank/DDBJ databases">
        <authorList>
            <person name="Chen X.-Y."/>
        </authorList>
    </citation>
    <scope>NUCLEOTIDE SEQUENCE [LARGE SCALE GENOMIC DNA]</scope>
    <source>
        <strain evidence="6 7">NY5</strain>
    </source>
</reference>
<accession>A0A5B0X8A5</accession>
<evidence type="ECO:0000256" key="2">
    <source>
        <dbReference type="ARBA" id="ARBA00023186"/>
    </source>
</evidence>
<organism evidence="6 7">
    <name type="scientific">Pseudohalioglobus sediminis</name>
    <dbReference type="NCBI Taxonomy" id="2606449"/>
    <lineage>
        <taxon>Bacteria</taxon>
        <taxon>Pseudomonadati</taxon>
        <taxon>Pseudomonadota</taxon>
        <taxon>Gammaproteobacteria</taxon>
        <taxon>Cellvibrionales</taxon>
        <taxon>Halieaceae</taxon>
        <taxon>Pseudohalioglobus</taxon>
    </lineage>
</organism>
<evidence type="ECO:0000313" key="6">
    <source>
        <dbReference type="EMBL" id="KAA1194389.1"/>
    </source>
</evidence>
<comment type="caution">
    <text evidence="6">The sequence shown here is derived from an EMBL/GenBank/DDBJ whole genome shotgun (WGS) entry which is preliminary data.</text>
</comment>
<dbReference type="GO" id="GO:0001671">
    <property type="term" value="F:ATPase activator activity"/>
    <property type="evidence" value="ECO:0007669"/>
    <property type="project" value="InterPro"/>
</dbReference>
<evidence type="ECO:0000256" key="1">
    <source>
        <dbReference type="ARBA" id="ARBA00010476"/>
    </source>
</evidence>
<evidence type="ECO:0000256" key="4">
    <source>
        <dbReference type="HAMAP-Rule" id="MF_00682"/>
    </source>
</evidence>
<dbReference type="SMART" id="SM00271">
    <property type="entry name" value="DnaJ"/>
    <property type="match status" value="1"/>
</dbReference>
<protein>
    <recommendedName>
        <fullName evidence="4">Co-chaperone protein HscB homolog</fullName>
    </recommendedName>
</protein>
<evidence type="ECO:0000256" key="3">
    <source>
        <dbReference type="ARBA" id="ARBA00025596"/>
    </source>
</evidence>
<dbReference type="PANTHER" id="PTHR14021:SF15">
    <property type="entry name" value="IRON-SULFUR CLUSTER CO-CHAPERONE PROTEIN HSCB"/>
    <property type="match status" value="1"/>
</dbReference>
<dbReference type="GO" id="GO:0044571">
    <property type="term" value="P:[2Fe-2S] cluster assembly"/>
    <property type="evidence" value="ECO:0007669"/>
    <property type="project" value="InterPro"/>
</dbReference>
<keyword evidence="2 4" id="KW-0143">Chaperone</keyword>
<dbReference type="NCBIfam" id="TIGR00714">
    <property type="entry name" value="hscB"/>
    <property type="match status" value="1"/>
</dbReference>
<name>A0A5B0X8A5_9GAMM</name>
<dbReference type="GO" id="GO:0051259">
    <property type="term" value="P:protein complex oligomerization"/>
    <property type="evidence" value="ECO:0007669"/>
    <property type="project" value="InterPro"/>
</dbReference>
<dbReference type="PANTHER" id="PTHR14021">
    <property type="entry name" value="IRON-SULFUR CLUSTER CO-CHAPERONE PROTEIN HSCB"/>
    <property type="match status" value="1"/>
</dbReference>
<evidence type="ECO:0000259" key="5">
    <source>
        <dbReference type="PROSITE" id="PS50076"/>
    </source>
</evidence>
<dbReference type="Proteomes" id="UP000323708">
    <property type="component" value="Unassembled WGS sequence"/>
</dbReference>
<dbReference type="SUPFAM" id="SSF46565">
    <property type="entry name" value="Chaperone J-domain"/>
    <property type="match status" value="1"/>
</dbReference>
<evidence type="ECO:0000313" key="7">
    <source>
        <dbReference type="Proteomes" id="UP000323708"/>
    </source>
</evidence>
<comment type="similarity">
    <text evidence="1 4">Belongs to the HscB family.</text>
</comment>
<feature type="domain" description="J" evidence="5">
    <location>
        <begin position="33"/>
        <end position="105"/>
    </location>
</feature>
<comment type="function">
    <text evidence="3 4">Co-chaperone involved in the maturation of iron-sulfur cluster-containing proteins. Seems to help targeting proteins to be folded toward HscA.</text>
</comment>
<dbReference type="SUPFAM" id="SSF47144">
    <property type="entry name" value="HSC20 (HSCB), C-terminal oligomerisation domain"/>
    <property type="match status" value="1"/>
</dbReference>
<dbReference type="Pfam" id="PF07743">
    <property type="entry name" value="HSCB_C"/>
    <property type="match status" value="1"/>
</dbReference>
<sequence>MSRQNAVAERVSPYNPALLIRARAMSSPNFSQNYFELFDLPVQFSVDTELLGQRYRQLQQELHPDRFAAAAGHEQRVAVQYSALVNEAYATLRSPLKRALYLLELGGMSEQEVSAQQLDGGFLMEQMELREKLESLHDLVDPDTVLEHLVSEISGDITTHQAEFASAYQQSDLSAAASACVKMQYLQKLLQEAEQVEADLMES</sequence>
<dbReference type="GO" id="GO:0051087">
    <property type="term" value="F:protein-folding chaperone binding"/>
    <property type="evidence" value="ECO:0007669"/>
    <property type="project" value="InterPro"/>
</dbReference>